<dbReference type="Gene3D" id="1.10.1200.10">
    <property type="entry name" value="ACP-like"/>
    <property type="match status" value="1"/>
</dbReference>
<dbReference type="NCBIfam" id="NF002148">
    <property type="entry name" value="PRK00982.1-2"/>
    <property type="match status" value="1"/>
</dbReference>
<evidence type="ECO:0000256" key="4">
    <source>
        <dbReference type="NCBIfam" id="TIGR00517"/>
    </source>
</evidence>
<keyword evidence="3" id="KW-0443">Lipid metabolism</keyword>
<proteinExistence type="inferred from homology"/>
<evidence type="ECO:0000256" key="3">
    <source>
        <dbReference type="HAMAP-Rule" id="MF_01217"/>
    </source>
</evidence>
<dbReference type="PANTHER" id="PTHR20863:SF76">
    <property type="entry name" value="CARRIER DOMAIN-CONTAINING PROTEIN"/>
    <property type="match status" value="1"/>
</dbReference>
<dbReference type="SUPFAM" id="SSF47336">
    <property type="entry name" value="ACP-like"/>
    <property type="match status" value="1"/>
</dbReference>
<accession>K1YXE5</accession>
<keyword evidence="3" id="KW-0276">Fatty acid metabolism</keyword>
<dbReference type="PROSITE" id="PS50075">
    <property type="entry name" value="CARRIER"/>
    <property type="match status" value="1"/>
</dbReference>
<dbReference type="GO" id="GO:0000036">
    <property type="term" value="F:acyl carrier activity"/>
    <property type="evidence" value="ECO:0007669"/>
    <property type="project" value="UniProtKB-UniRule"/>
</dbReference>
<evidence type="ECO:0000256" key="5">
    <source>
        <dbReference type="RuleBase" id="RU003545"/>
    </source>
</evidence>
<evidence type="ECO:0000259" key="6">
    <source>
        <dbReference type="PROSITE" id="PS50075"/>
    </source>
</evidence>
<dbReference type="Pfam" id="PF00550">
    <property type="entry name" value="PP-binding"/>
    <property type="match status" value="1"/>
</dbReference>
<dbReference type="GO" id="GO:0009245">
    <property type="term" value="P:lipid A biosynthetic process"/>
    <property type="evidence" value="ECO:0007669"/>
    <property type="project" value="TreeGrafter"/>
</dbReference>
<evidence type="ECO:0000313" key="7">
    <source>
        <dbReference type="EMBL" id="EKD30049.1"/>
    </source>
</evidence>
<dbReference type="InterPro" id="IPR003231">
    <property type="entry name" value="ACP"/>
</dbReference>
<evidence type="ECO:0000256" key="2">
    <source>
        <dbReference type="ARBA" id="ARBA00022553"/>
    </source>
</evidence>
<sequence>MKKGNIAEAGTRIREVIAEELDIELENVKNESSFKGDLKVDSLDMVELLMTLEEEFEISIPEEEADKILTVQQAIDAITAKLQWSASVLTTKMPRSGHFFSERL</sequence>
<reference evidence="7" key="1">
    <citation type="journal article" date="2012" name="Science">
        <title>Fermentation, hydrogen, and sulfur metabolism in multiple uncultivated bacterial phyla.</title>
        <authorList>
            <person name="Wrighton K.C."/>
            <person name="Thomas B.C."/>
            <person name="Sharon I."/>
            <person name="Miller C.S."/>
            <person name="Castelle C.J."/>
            <person name="VerBerkmoes N.C."/>
            <person name="Wilkins M.J."/>
            <person name="Hettich R.L."/>
            <person name="Lipton M.S."/>
            <person name="Williams K.H."/>
            <person name="Long P.E."/>
            <person name="Banfield J.F."/>
        </authorList>
    </citation>
    <scope>NUCLEOTIDE SEQUENCE [LARGE SCALE GENOMIC DNA]</scope>
</reference>
<comment type="similarity">
    <text evidence="3">Belongs to the acyl carrier protein (ACP) family.</text>
</comment>
<dbReference type="NCBIfam" id="TIGR00517">
    <property type="entry name" value="acyl_carrier"/>
    <property type="match status" value="1"/>
</dbReference>
<comment type="caution">
    <text evidence="7">The sequence shown here is derived from an EMBL/GenBank/DDBJ whole genome shotgun (WGS) entry which is preliminary data.</text>
</comment>
<protein>
    <recommendedName>
        <fullName evidence="3 4">Acyl carrier protein</fullName>
        <shortName evidence="3">ACP</shortName>
    </recommendedName>
</protein>
<keyword evidence="3" id="KW-0963">Cytoplasm</keyword>
<keyword evidence="3" id="KW-0444">Lipid biosynthesis</keyword>
<dbReference type="UniPathway" id="UPA00094"/>
<dbReference type="InterPro" id="IPR009081">
    <property type="entry name" value="PP-bd_ACP"/>
</dbReference>
<dbReference type="HAMAP" id="MF_01217">
    <property type="entry name" value="Acyl_carrier"/>
    <property type="match status" value="1"/>
</dbReference>
<dbReference type="InterPro" id="IPR036736">
    <property type="entry name" value="ACP-like_sf"/>
</dbReference>
<feature type="domain" description="Carrier" evidence="6">
    <location>
        <begin position="7"/>
        <end position="82"/>
    </location>
</feature>
<dbReference type="NCBIfam" id="NF002150">
    <property type="entry name" value="PRK00982.1-4"/>
    <property type="match status" value="1"/>
</dbReference>
<comment type="function">
    <text evidence="3 5">Carrier of the growing fatty acid chain in fatty acid biosynthesis.</text>
</comment>
<dbReference type="GO" id="GO:0000035">
    <property type="term" value="F:acyl binding"/>
    <property type="evidence" value="ECO:0007669"/>
    <property type="project" value="TreeGrafter"/>
</dbReference>
<gene>
    <name evidence="3 7" type="primary">acpP</name>
    <name evidence="7" type="ORF">ACD_78C00173G0004</name>
</gene>
<keyword evidence="3" id="KW-0275">Fatty acid biosynthesis</keyword>
<dbReference type="GO" id="GO:0016020">
    <property type="term" value="C:membrane"/>
    <property type="evidence" value="ECO:0007669"/>
    <property type="project" value="GOC"/>
</dbReference>
<comment type="PTM">
    <text evidence="5">4'-phosphopantetheine is transferred from CoA to a specific serine of apo-ACP by acpS.</text>
</comment>
<dbReference type="AlphaFoldDB" id="K1YXE5"/>
<keyword evidence="1 3" id="KW-0596">Phosphopantetheine</keyword>
<dbReference type="EMBL" id="AMFJ01034173">
    <property type="protein sequence ID" value="EKD30049.1"/>
    <property type="molecule type" value="Genomic_DNA"/>
</dbReference>
<evidence type="ECO:0000256" key="1">
    <source>
        <dbReference type="ARBA" id="ARBA00022450"/>
    </source>
</evidence>
<dbReference type="GO" id="GO:0005829">
    <property type="term" value="C:cytosol"/>
    <property type="evidence" value="ECO:0007669"/>
    <property type="project" value="TreeGrafter"/>
</dbReference>
<comment type="pathway">
    <text evidence="3 5">Lipid metabolism; fatty acid biosynthesis.</text>
</comment>
<feature type="modified residue" description="O-(pantetheine 4'-phosphoryl)serine" evidence="3">
    <location>
        <position position="42"/>
    </location>
</feature>
<name>K1YXE5_9BACT</name>
<comment type="subcellular location">
    <subcellularLocation>
        <location evidence="3">Cytoplasm</location>
    </subcellularLocation>
</comment>
<dbReference type="PANTHER" id="PTHR20863">
    <property type="entry name" value="ACYL CARRIER PROTEIN"/>
    <property type="match status" value="1"/>
</dbReference>
<keyword evidence="2 3" id="KW-0597">Phosphoprotein</keyword>
<comment type="PTM">
    <text evidence="3">4'-phosphopantetheine is transferred from CoA to a specific serine of apo-ACP by AcpS. This modification is essential for activity because fatty acids are bound in thioester linkage to the sulfhydryl of the prosthetic group.</text>
</comment>
<organism evidence="7">
    <name type="scientific">uncultured bacterium</name>
    <name type="common">gcode 4</name>
    <dbReference type="NCBI Taxonomy" id="1234023"/>
    <lineage>
        <taxon>Bacteria</taxon>
        <taxon>environmental samples</taxon>
    </lineage>
</organism>